<name>A0A8J2KFL9_9HEXA</name>
<evidence type="ECO:0000259" key="1">
    <source>
        <dbReference type="SMART" id="SM00703"/>
    </source>
</evidence>
<feature type="domain" description="Nose resistant-to-fluoxetine protein N-terminal" evidence="1">
    <location>
        <begin position="25"/>
        <end position="196"/>
    </location>
</feature>
<reference evidence="2" key="1">
    <citation type="submission" date="2021-06" db="EMBL/GenBank/DDBJ databases">
        <authorList>
            <person name="Hodson N. C."/>
            <person name="Mongue J. A."/>
            <person name="Jaron S. K."/>
        </authorList>
    </citation>
    <scope>NUCLEOTIDE SEQUENCE</scope>
</reference>
<protein>
    <recommendedName>
        <fullName evidence="1">Nose resistant-to-fluoxetine protein N-terminal domain-containing protein</fullName>
    </recommendedName>
</protein>
<comment type="caution">
    <text evidence="2">The sequence shown here is derived from an EMBL/GenBank/DDBJ whole genome shotgun (WGS) entry which is preliminary data.</text>
</comment>
<dbReference type="InterPro" id="IPR052728">
    <property type="entry name" value="O2_lipid_transport_reg"/>
</dbReference>
<evidence type="ECO:0000313" key="3">
    <source>
        <dbReference type="Proteomes" id="UP000708208"/>
    </source>
</evidence>
<dbReference type="PANTHER" id="PTHR11161">
    <property type="entry name" value="O-ACYLTRANSFERASE"/>
    <property type="match status" value="1"/>
</dbReference>
<accession>A0A8J2KFL9</accession>
<sequence length="272" mass="30379">IWPGFLIGTEKFNDNLSILIFKNVTATCAKQFMYALQSFSQLPNQIPETWVLHLFDAWGKLPSGILSGHNFETGDFFECIQMQGKYKSTPESTEDVRGKYCVTYLAPGPKLTQLFNVKGNVTLPKDLHSTDSMKGSVSLSLLIQYIQEKTSPSFAPLFGTCFPDSCTSEDAQQILTSVHTHVLGNYTTQTVATCYMEEKPPLHLRDYAMLSILCLISVLCLAGTLTDVLGQRETVSKFDRFSSILRAFSISTNTRKLMNTKGRLNLSGTKWI</sequence>
<dbReference type="SMART" id="SM00703">
    <property type="entry name" value="NRF"/>
    <property type="match status" value="1"/>
</dbReference>
<gene>
    <name evidence="2" type="ORF">AFUS01_LOCUS24296</name>
</gene>
<keyword evidence="3" id="KW-1185">Reference proteome</keyword>
<dbReference type="Pfam" id="PF20146">
    <property type="entry name" value="NRF"/>
    <property type="match status" value="1"/>
</dbReference>
<evidence type="ECO:0000313" key="2">
    <source>
        <dbReference type="EMBL" id="CAG7785685.1"/>
    </source>
</evidence>
<dbReference type="Proteomes" id="UP000708208">
    <property type="component" value="Unassembled WGS sequence"/>
</dbReference>
<dbReference type="EMBL" id="CAJVCH010301168">
    <property type="protein sequence ID" value="CAG7785685.1"/>
    <property type="molecule type" value="Genomic_DNA"/>
</dbReference>
<dbReference type="PANTHER" id="PTHR11161:SF0">
    <property type="entry name" value="O-ACYLTRANSFERASE LIKE PROTEIN"/>
    <property type="match status" value="1"/>
</dbReference>
<dbReference type="OrthoDB" id="118951at2759"/>
<dbReference type="InterPro" id="IPR006621">
    <property type="entry name" value="Nose-resist-to-fluoxetine_N"/>
</dbReference>
<proteinExistence type="predicted"/>
<feature type="non-terminal residue" evidence="2">
    <location>
        <position position="1"/>
    </location>
</feature>
<organism evidence="2 3">
    <name type="scientific">Allacma fusca</name>
    <dbReference type="NCBI Taxonomy" id="39272"/>
    <lineage>
        <taxon>Eukaryota</taxon>
        <taxon>Metazoa</taxon>
        <taxon>Ecdysozoa</taxon>
        <taxon>Arthropoda</taxon>
        <taxon>Hexapoda</taxon>
        <taxon>Collembola</taxon>
        <taxon>Symphypleona</taxon>
        <taxon>Sminthuridae</taxon>
        <taxon>Allacma</taxon>
    </lineage>
</organism>
<dbReference type="AlphaFoldDB" id="A0A8J2KFL9"/>